<proteinExistence type="predicted"/>
<organism evidence="1 2">
    <name type="scientific">Diaporthe australafricana</name>
    <dbReference type="NCBI Taxonomy" id="127596"/>
    <lineage>
        <taxon>Eukaryota</taxon>
        <taxon>Fungi</taxon>
        <taxon>Dikarya</taxon>
        <taxon>Ascomycota</taxon>
        <taxon>Pezizomycotina</taxon>
        <taxon>Sordariomycetes</taxon>
        <taxon>Sordariomycetidae</taxon>
        <taxon>Diaporthales</taxon>
        <taxon>Diaporthaceae</taxon>
        <taxon>Diaporthe</taxon>
    </lineage>
</organism>
<dbReference type="Proteomes" id="UP001583177">
    <property type="component" value="Unassembled WGS sequence"/>
</dbReference>
<gene>
    <name evidence="1" type="ORF">Daus18300_012607</name>
</gene>
<reference evidence="1 2" key="1">
    <citation type="journal article" date="2024" name="IMA Fungus">
        <title>IMA Genome - F19 : A genome assembly and annotation guide to empower mycologists, including annotated draft genome sequences of Ceratocystis pirilliformis, Diaporthe australafricana, Fusarium ophioides, Paecilomyces lecythidis, and Sporothrix stenoceras.</title>
        <authorList>
            <person name="Aylward J."/>
            <person name="Wilson A.M."/>
            <person name="Visagie C.M."/>
            <person name="Spraker J."/>
            <person name="Barnes I."/>
            <person name="Buitendag C."/>
            <person name="Ceriani C."/>
            <person name="Del Mar Angel L."/>
            <person name="du Plessis D."/>
            <person name="Fuchs T."/>
            <person name="Gasser K."/>
            <person name="Kramer D."/>
            <person name="Li W."/>
            <person name="Munsamy K."/>
            <person name="Piso A."/>
            <person name="Price J.L."/>
            <person name="Sonnekus B."/>
            <person name="Thomas C."/>
            <person name="van der Nest A."/>
            <person name="van Dijk A."/>
            <person name="van Heerden A."/>
            <person name="van Vuuren N."/>
            <person name="Yilmaz N."/>
            <person name="Duong T.A."/>
            <person name="van der Merwe N.A."/>
            <person name="Wingfield M.J."/>
            <person name="Wingfield B.D."/>
        </authorList>
    </citation>
    <scope>NUCLEOTIDE SEQUENCE [LARGE SCALE GENOMIC DNA]</scope>
    <source>
        <strain evidence="1 2">CMW 18300</strain>
    </source>
</reference>
<accession>A0ABR3W261</accession>
<name>A0ABR3W261_9PEZI</name>
<evidence type="ECO:0000313" key="1">
    <source>
        <dbReference type="EMBL" id="KAL1851302.1"/>
    </source>
</evidence>
<comment type="caution">
    <text evidence="1">The sequence shown here is derived from an EMBL/GenBank/DDBJ whole genome shotgun (WGS) entry which is preliminary data.</text>
</comment>
<sequence>MKSEGSAKAFRTVVALSNQDFQAAAINPKTSAADIWTAWIWRFLVRRVFSDTGAIQFYSSKGEDAAYYMHNINEIDYLMQKADAGEFGVYARRLWKRQALSALFRTTKHSWLDKTRAAKVEQLSKHLVKVFQVFVKPMADGAALALARRIFTAAARLNEYMMTEANDIWSVDLDGVTGTDQDFYNNLDDMDLKPLGTHTALRDNLPLENIRSRLGPDLIKQRLTKLCVLSPAIRFRHIAPEGDGYQAPVTLVKPLVLVSLSEADGVENIHDQASHGDMIFYTMAQSLGLC</sequence>
<evidence type="ECO:0000313" key="2">
    <source>
        <dbReference type="Proteomes" id="UP001583177"/>
    </source>
</evidence>
<protein>
    <submittedName>
        <fullName evidence="1">Uncharacterized protein</fullName>
    </submittedName>
</protein>
<dbReference type="EMBL" id="JAWRVE010000175">
    <property type="protein sequence ID" value="KAL1851302.1"/>
    <property type="molecule type" value="Genomic_DNA"/>
</dbReference>
<keyword evidence="2" id="KW-1185">Reference proteome</keyword>